<organism evidence="2 3">
    <name type="scientific">Dactylosporangium sucinum</name>
    <dbReference type="NCBI Taxonomy" id="1424081"/>
    <lineage>
        <taxon>Bacteria</taxon>
        <taxon>Bacillati</taxon>
        <taxon>Actinomycetota</taxon>
        <taxon>Actinomycetes</taxon>
        <taxon>Micromonosporales</taxon>
        <taxon>Micromonosporaceae</taxon>
        <taxon>Dactylosporangium</taxon>
    </lineage>
</organism>
<dbReference type="AlphaFoldDB" id="A0A917TRU3"/>
<feature type="domain" description="AB hydrolase-1" evidence="1">
    <location>
        <begin position="22"/>
        <end position="254"/>
    </location>
</feature>
<name>A0A917TRU3_9ACTN</name>
<dbReference type="EMBL" id="BMPI01000018">
    <property type="protein sequence ID" value="GGM35107.1"/>
    <property type="molecule type" value="Genomic_DNA"/>
</dbReference>
<reference evidence="2" key="2">
    <citation type="submission" date="2020-09" db="EMBL/GenBank/DDBJ databases">
        <authorList>
            <person name="Sun Q."/>
            <person name="Ohkuma M."/>
        </authorList>
    </citation>
    <scope>NUCLEOTIDE SEQUENCE</scope>
    <source>
        <strain evidence="2">JCM 19831</strain>
    </source>
</reference>
<dbReference type="PANTHER" id="PTHR43433:SF5">
    <property type="entry name" value="AB HYDROLASE-1 DOMAIN-CONTAINING PROTEIN"/>
    <property type="match status" value="1"/>
</dbReference>
<dbReference type="GO" id="GO:0004806">
    <property type="term" value="F:triacylglycerol lipase activity"/>
    <property type="evidence" value="ECO:0007669"/>
    <property type="project" value="TreeGrafter"/>
</dbReference>
<dbReference type="PANTHER" id="PTHR43433">
    <property type="entry name" value="HYDROLASE, ALPHA/BETA FOLD FAMILY PROTEIN"/>
    <property type="match status" value="1"/>
</dbReference>
<dbReference type="SUPFAM" id="SSF53474">
    <property type="entry name" value="alpha/beta-Hydrolases"/>
    <property type="match status" value="1"/>
</dbReference>
<keyword evidence="3" id="KW-1185">Reference proteome</keyword>
<evidence type="ECO:0000313" key="3">
    <source>
        <dbReference type="Proteomes" id="UP000642070"/>
    </source>
</evidence>
<gene>
    <name evidence="2" type="ORF">GCM10007977_040780</name>
</gene>
<proteinExistence type="predicted"/>
<dbReference type="Proteomes" id="UP000642070">
    <property type="component" value="Unassembled WGS sequence"/>
</dbReference>
<dbReference type="InterPro" id="IPR000073">
    <property type="entry name" value="AB_hydrolase_1"/>
</dbReference>
<comment type="caution">
    <text evidence="2">The sequence shown here is derived from an EMBL/GenBank/DDBJ whole genome shotgun (WGS) entry which is preliminary data.</text>
</comment>
<evidence type="ECO:0000259" key="1">
    <source>
        <dbReference type="Pfam" id="PF12697"/>
    </source>
</evidence>
<dbReference type="GO" id="GO:0046503">
    <property type="term" value="P:glycerolipid catabolic process"/>
    <property type="evidence" value="ECO:0007669"/>
    <property type="project" value="TreeGrafter"/>
</dbReference>
<dbReference type="InterPro" id="IPR029058">
    <property type="entry name" value="AB_hydrolase_fold"/>
</dbReference>
<dbReference type="RefSeq" id="WP_190251461.1">
    <property type="nucleotide sequence ID" value="NZ_BMPI01000018.1"/>
</dbReference>
<dbReference type="Pfam" id="PF12697">
    <property type="entry name" value="Abhydrolase_6"/>
    <property type="match status" value="1"/>
</dbReference>
<dbReference type="Gene3D" id="3.40.50.1820">
    <property type="entry name" value="alpha/beta hydrolase"/>
    <property type="match status" value="1"/>
</dbReference>
<sequence length="262" mass="28051">MPQLSGSDAKLYYEVRGEGPLVVLVGAPMDATFFAPLAELLASDHTVLTTDPRGVNRSVLDDPEQDSEVGQRADDLARLIEHVDAGRAIVVGSSGGAVTALELAQRRPDLLSTVVAHEPPIIDVLDDRDERHAGVEDMIATYAAGDPQGAWMRFFTNANIPLPPFDGPPPEPDPVQAATERFWFLHEMRATTRWTPDLAALRAAPVRIVVAVGEDSAGQLCDRSVRALAAALGSAPAVFPGGHIAFVEDPARFAPRLRELIG</sequence>
<keyword evidence="2" id="KW-0378">Hydrolase</keyword>
<accession>A0A917TRU3</accession>
<evidence type="ECO:0000313" key="2">
    <source>
        <dbReference type="EMBL" id="GGM35107.1"/>
    </source>
</evidence>
<dbReference type="InterPro" id="IPR050471">
    <property type="entry name" value="AB_hydrolase"/>
</dbReference>
<protein>
    <submittedName>
        <fullName evidence="2">Hydrolase</fullName>
    </submittedName>
</protein>
<reference evidence="2" key="1">
    <citation type="journal article" date="2014" name="Int. J. Syst. Evol. Microbiol.">
        <title>Complete genome sequence of Corynebacterium casei LMG S-19264T (=DSM 44701T), isolated from a smear-ripened cheese.</title>
        <authorList>
            <consortium name="US DOE Joint Genome Institute (JGI-PGF)"/>
            <person name="Walter F."/>
            <person name="Albersmeier A."/>
            <person name="Kalinowski J."/>
            <person name="Ruckert C."/>
        </authorList>
    </citation>
    <scope>NUCLEOTIDE SEQUENCE</scope>
    <source>
        <strain evidence="2">JCM 19831</strain>
    </source>
</reference>